<dbReference type="HOGENOM" id="CLU_003246_0_0_1"/>
<keyword evidence="4" id="KW-0747">Spliceosome</keyword>
<organism evidence="14 15">
    <name type="scientific">Serendipita indica (strain DSM 11827)</name>
    <name type="common">Root endophyte fungus</name>
    <name type="synonym">Piriformospora indica</name>
    <dbReference type="NCBI Taxonomy" id="1109443"/>
    <lineage>
        <taxon>Eukaryota</taxon>
        <taxon>Fungi</taxon>
        <taxon>Dikarya</taxon>
        <taxon>Basidiomycota</taxon>
        <taxon>Agaricomycotina</taxon>
        <taxon>Agaricomycetes</taxon>
        <taxon>Sebacinales</taxon>
        <taxon>Serendipitaceae</taxon>
        <taxon>Serendipita</taxon>
    </lineage>
</organism>
<evidence type="ECO:0000256" key="10">
    <source>
        <dbReference type="ARBA" id="ARBA00068521"/>
    </source>
</evidence>
<dbReference type="FunFam" id="2.130.10.10:FF:000628">
    <property type="entry name" value="Pre-mRNA-splicing factor RSE1"/>
    <property type="match status" value="1"/>
</dbReference>
<dbReference type="GO" id="GO:0003676">
    <property type="term" value="F:nucleic acid binding"/>
    <property type="evidence" value="ECO:0007669"/>
    <property type="project" value="InterPro"/>
</dbReference>
<evidence type="ECO:0000256" key="1">
    <source>
        <dbReference type="ARBA" id="ARBA00004123"/>
    </source>
</evidence>
<name>G4TAJ8_SERID</name>
<keyword evidence="15" id="KW-1185">Reference proteome</keyword>
<dbReference type="Proteomes" id="UP000007148">
    <property type="component" value="Unassembled WGS sequence"/>
</dbReference>
<evidence type="ECO:0000256" key="9">
    <source>
        <dbReference type="ARBA" id="ARBA00055157"/>
    </source>
</evidence>
<dbReference type="InterPro" id="IPR004871">
    <property type="entry name" value="RSE1/DDB1/CPSF1_C"/>
</dbReference>
<evidence type="ECO:0000259" key="13">
    <source>
        <dbReference type="Pfam" id="PF23726"/>
    </source>
</evidence>
<evidence type="ECO:0000256" key="4">
    <source>
        <dbReference type="ARBA" id="ARBA00022728"/>
    </source>
</evidence>
<dbReference type="InterPro" id="IPR058543">
    <property type="entry name" value="Beta-prop_RSE1/DDB1/CPSF1_2nd"/>
</dbReference>
<comment type="subcellular location">
    <subcellularLocation>
        <location evidence="1">Nucleus</location>
    </subcellularLocation>
</comment>
<comment type="subunit">
    <text evidence="2">Associated with the spliceosome.</text>
</comment>
<dbReference type="InterPro" id="IPR050358">
    <property type="entry name" value="RSE1/DDB1/CFT1"/>
</dbReference>
<keyword evidence="6" id="KW-0539">Nucleus</keyword>
<dbReference type="InterPro" id="IPR018846">
    <property type="entry name" value="Beta-prop_RSE1/DDB1/CPSF1_1st"/>
</dbReference>
<evidence type="ECO:0000256" key="7">
    <source>
        <dbReference type="ARBA" id="ARBA00038266"/>
    </source>
</evidence>
<evidence type="ECO:0000256" key="6">
    <source>
        <dbReference type="ARBA" id="ARBA00023242"/>
    </source>
</evidence>
<sequence length="1243" mass="137019">MALPVVDGQSFVVHRSGQLQVFNLVPTTMHLYNLTLEHASSITAAVVGNFSGVRQQEILVSRGTRLQLLRPDPALGKLSTVLVYDVFGSIRSLAAFRLTGGTKDYAIVGSDSGRIVILEYDPKQNAFNKLYQETYGKTGARRIVPGQMLATDPKGRSLMVSAMEKAKLVYVLNRDAAANLTISSPLEAHKPSAIIHHIVGVDVGFENPLYAALEVDYSEADNDPSGQAIRDTEKMLTFYELDLGLNHVVRKWSEPTDRRANLLVQVPGGQTTTGDPPITRIDGPSGVLVCCEDHVIYRHMDQPQLRVPIPRREHPLEDASSRGLLIISAVMHRMKGAFFFLLQSELGDLYKVTLEHQDEDVVALKIKYFDTVSPAVNLCILKSGHLFVPAEFGNHAFYQFQKLGDDDKEPEYSSADYPGNGMRTPSQPLPRAYFRPKPLENLVLLDELESLDPILAARVQNLPDTSLFYTACGKGAKSTFRTLKHGLEVEENGNSDLPSIPNAVWTLKLAETDQYDSYIVLSFINGTLVLSFGEEIEEIPNSGFLSSEPTLAAQQLGSDALLQVHPRGIRHVLSDKRVNEWRAPIGMAIVAATTNKRQVVVALSSAELVYFELDYEGQLNEFQERKAMGSTVLALSVGEVPEGLQRFKYLAVGCEDQTVRIISLDPDSTLEMISLQAVTAPPSSISIADMFDSSIDKHRPTTFVNIGLQNGVLLRTVLDPTNGKLADTRTRFLGNRPVRLVRTQVHGSPGVLALSSRSWLNYTYQGLVHFTPLAYDRLDGACSVNAELCPDGFIGIANNTLRIFQVPKLGSKLKQEILPLSYTPRKFVSHPQNSYFYLIESDHRAMSETMIEERVKAIEMSGEKVDREMLELDPRIYGHFKAPEGVWASCIRIIDPVNLRSVAAFSLDNNEAAFSIAVVPFAARNGELLLVVGTAVDTHLAPRSCSTGYLRVYSFTEGGSGLELLHKTDIDEVPTALMAFQGRLIAGVGKALRLYDIGKKKLLRKAENRQFATAIVTLSTQGSRILAGDINQSIYYVAYKAAENRLLIFADDTSARWITASTMLDYNTVVAADKFGNVFVNRLDEAVSKQVDDDPTGAGILHEKSVLMGAPHKTKMLTHFHVGDVITSIQRVALVAGAREVVVYFGLHGTIGILVPLVTKDDVDFISTLEQHMRTENLSLVGRDHLSWRGYYTPVKATVDGDLCEYFAKLPTQKQLAIAGELDRTVGDVLKKLESLRVTASGF</sequence>
<dbReference type="Pfam" id="PF23726">
    <property type="entry name" value="Beta-prop_RSE1_2nd"/>
    <property type="match status" value="1"/>
</dbReference>
<evidence type="ECO:0000259" key="11">
    <source>
        <dbReference type="Pfam" id="PF03178"/>
    </source>
</evidence>
<evidence type="ECO:0000256" key="3">
    <source>
        <dbReference type="ARBA" id="ARBA00022664"/>
    </source>
</evidence>
<feature type="domain" description="RSE1/DDB1/CPSF1 C-terminal" evidence="11">
    <location>
        <begin position="888"/>
        <end position="1208"/>
    </location>
</feature>
<gene>
    <name evidence="14" type="ORF">PIIN_02198</name>
</gene>
<keyword evidence="3" id="KW-0507">mRNA processing</keyword>
<dbReference type="FunFam" id="2.130.10.10:FF:001143">
    <property type="entry name" value="Pre-mRNA-splicing factor rse-1, putative"/>
    <property type="match status" value="1"/>
</dbReference>
<evidence type="ECO:0000259" key="12">
    <source>
        <dbReference type="Pfam" id="PF10433"/>
    </source>
</evidence>
<proteinExistence type="inferred from homology"/>
<dbReference type="Pfam" id="PF10433">
    <property type="entry name" value="Beta-prop_RSE1_1st"/>
    <property type="match status" value="1"/>
</dbReference>
<dbReference type="SUPFAM" id="SSF101908">
    <property type="entry name" value="Putative isomerase YbhE"/>
    <property type="match status" value="1"/>
</dbReference>
<dbReference type="EMBL" id="CAFZ01000030">
    <property type="protein sequence ID" value="CCA68332.1"/>
    <property type="molecule type" value="Genomic_DNA"/>
</dbReference>
<protein>
    <recommendedName>
        <fullName evidence="8">Pre-mRNA-splicing factor RSE1</fullName>
    </recommendedName>
    <alternativeName>
        <fullName evidence="10">Pre-mRNA-splicing factor rse1</fullName>
    </alternativeName>
</protein>
<reference evidence="14 15" key="1">
    <citation type="journal article" date="2011" name="PLoS Pathog.">
        <title>Endophytic Life Strategies Decoded by Genome and Transcriptome Analyses of the Mutualistic Root Symbiont Piriformospora indica.</title>
        <authorList>
            <person name="Zuccaro A."/>
            <person name="Lahrmann U."/>
            <person name="Guldener U."/>
            <person name="Langen G."/>
            <person name="Pfiffi S."/>
            <person name="Biedenkopf D."/>
            <person name="Wong P."/>
            <person name="Samans B."/>
            <person name="Grimm C."/>
            <person name="Basiewicz M."/>
            <person name="Murat C."/>
            <person name="Martin F."/>
            <person name="Kogel K.H."/>
        </authorList>
    </citation>
    <scope>NUCLEOTIDE SEQUENCE [LARGE SCALE GENOMIC DNA]</scope>
    <source>
        <strain evidence="14 15">DSM 11827</strain>
    </source>
</reference>
<dbReference type="OMA" id="PRATGHW"/>
<evidence type="ECO:0000313" key="15">
    <source>
        <dbReference type="Proteomes" id="UP000007148"/>
    </source>
</evidence>
<dbReference type="GO" id="GO:0006397">
    <property type="term" value="P:mRNA processing"/>
    <property type="evidence" value="ECO:0007669"/>
    <property type="project" value="UniProtKB-KW"/>
</dbReference>
<dbReference type="GO" id="GO:0005681">
    <property type="term" value="C:spliceosomal complex"/>
    <property type="evidence" value="ECO:0007669"/>
    <property type="project" value="UniProtKB-KW"/>
</dbReference>
<evidence type="ECO:0000313" key="14">
    <source>
        <dbReference type="EMBL" id="CCA68332.1"/>
    </source>
</evidence>
<comment type="similarity">
    <text evidence="7">Belongs to the RSE1 family.</text>
</comment>
<comment type="caution">
    <text evidence="14">The sequence shown here is derived from an EMBL/GenBank/DDBJ whole genome shotgun (WGS) entry which is preliminary data.</text>
</comment>
<comment type="function">
    <text evidence="9">Involved in pre-mRNA splicing and cell cycle control.</text>
</comment>
<dbReference type="eggNOG" id="KOG1898">
    <property type="taxonomic scope" value="Eukaryota"/>
</dbReference>
<evidence type="ECO:0000256" key="5">
    <source>
        <dbReference type="ARBA" id="ARBA00023187"/>
    </source>
</evidence>
<dbReference type="OrthoDB" id="436637at2759"/>
<dbReference type="InParanoid" id="G4TAJ8"/>
<dbReference type="PANTHER" id="PTHR10644">
    <property type="entry name" value="DNA REPAIR/RNA PROCESSING CPSF FAMILY"/>
    <property type="match status" value="1"/>
</dbReference>
<dbReference type="STRING" id="1109443.G4TAJ8"/>
<dbReference type="FunCoup" id="G4TAJ8">
    <property type="interactions" value="1105"/>
</dbReference>
<dbReference type="Gene3D" id="2.130.10.10">
    <property type="entry name" value="YVTN repeat-like/Quinoprotein amine dehydrogenase"/>
    <property type="match status" value="3"/>
</dbReference>
<dbReference type="InterPro" id="IPR015943">
    <property type="entry name" value="WD40/YVTN_repeat-like_dom_sf"/>
</dbReference>
<feature type="domain" description="RSE1/DDB1/CPSF1 first beta-propeller" evidence="12">
    <location>
        <begin position="41"/>
        <end position="426"/>
    </location>
</feature>
<evidence type="ECO:0000256" key="2">
    <source>
        <dbReference type="ARBA" id="ARBA00011524"/>
    </source>
</evidence>
<feature type="domain" description="RSE1/DDB1/CPSF1 second beta-propeller" evidence="13">
    <location>
        <begin position="490"/>
        <end position="806"/>
    </location>
</feature>
<keyword evidence="5" id="KW-0508">mRNA splicing</keyword>
<dbReference type="Pfam" id="PF03178">
    <property type="entry name" value="CPSF_A"/>
    <property type="match status" value="1"/>
</dbReference>
<accession>G4TAJ8</accession>
<dbReference type="AlphaFoldDB" id="G4TAJ8"/>
<evidence type="ECO:0000256" key="8">
    <source>
        <dbReference type="ARBA" id="ARBA00040134"/>
    </source>
</evidence>
<dbReference type="GO" id="GO:0008380">
    <property type="term" value="P:RNA splicing"/>
    <property type="evidence" value="ECO:0007669"/>
    <property type="project" value="UniProtKB-KW"/>
</dbReference>